<dbReference type="KEGG" id="crq:GCK72_003561"/>
<name>A0A6A5HXK7_CAERE</name>
<gene>
    <name evidence="1" type="ORF">GCK72_003561</name>
</gene>
<protein>
    <submittedName>
        <fullName evidence="1">Uncharacterized protein</fullName>
    </submittedName>
</protein>
<dbReference type="CTD" id="78773651"/>
<dbReference type="RefSeq" id="XP_053592768.1">
    <property type="nucleotide sequence ID" value="XM_053724123.1"/>
</dbReference>
<dbReference type="GeneID" id="78773651"/>
<organism evidence="1 2">
    <name type="scientific">Caenorhabditis remanei</name>
    <name type="common">Caenorhabditis vulgaris</name>
    <dbReference type="NCBI Taxonomy" id="31234"/>
    <lineage>
        <taxon>Eukaryota</taxon>
        <taxon>Metazoa</taxon>
        <taxon>Ecdysozoa</taxon>
        <taxon>Nematoda</taxon>
        <taxon>Chromadorea</taxon>
        <taxon>Rhabditida</taxon>
        <taxon>Rhabditina</taxon>
        <taxon>Rhabditomorpha</taxon>
        <taxon>Rhabditoidea</taxon>
        <taxon>Rhabditidae</taxon>
        <taxon>Peloderinae</taxon>
        <taxon>Caenorhabditis</taxon>
    </lineage>
</organism>
<dbReference type="AlphaFoldDB" id="A0A6A5HXK7"/>
<evidence type="ECO:0000313" key="2">
    <source>
        <dbReference type="Proteomes" id="UP000483820"/>
    </source>
</evidence>
<comment type="caution">
    <text evidence="1">The sequence shown here is derived from an EMBL/GenBank/DDBJ whole genome shotgun (WGS) entry which is preliminary data.</text>
</comment>
<dbReference type="PROSITE" id="PS51257">
    <property type="entry name" value="PROKAR_LIPOPROTEIN"/>
    <property type="match status" value="1"/>
</dbReference>
<sequence>MDNLSEKMKFSGIQVFSLFSLISGCFSSIFSQLHTRNGGSQCTTPVDQSIRSVDSSRLVHPNECLCDSTTHLRIHREHSSIPVDRRSQLAELIIDDVSLLVLPMPHLLIESVTSQIVTSQSTFTFQSFLDDDLCGDSSVITSWIEECSLSMHSIESSDRILDSRCQRVSDMKSSCHIWRWDTDDERLRIGAWMQLINVFWLEVSFFLPPRIPRGFYVAWRVCGWNIGGDVLLESRSSVIHRNCSGGWVLFGFGLEIPKISKNRSKVTAFLSKSLRFSSFLPEKI</sequence>
<accession>A0A6A5HXK7</accession>
<dbReference type="EMBL" id="WUAV01000001">
    <property type="protein sequence ID" value="KAF1771734.1"/>
    <property type="molecule type" value="Genomic_DNA"/>
</dbReference>
<dbReference type="Proteomes" id="UP000483820">
    <property type="component" value="Chromosome I"/>
</dbReference>
<proteinExistence type="predicted"/>
<reference evidence="1 2" key="1">
    <citation type="submission" date="2019-12" db="EMBL/GenBank/DDBJ databases">
        <title>Chromosome-level assembly of the Caenorhabditis remanei genome.</title>
        <authorList>
            <person name="Teterina A.A."/>
            <person name="Willis J.H."/>
            <person name="Phillips P.C."/>
        </authorList>
    </citation>
    <scope>NUCLEOTIDE SEQUENCE [LARGE SCALE GENOMIC DNA]</scope>
    <source>
        <strain evidence="1 2">PX506</strain>
        <tissue evidence="1">Whole organism</tissue>
    </source>
</reference>
<evidence type="ECO:0000313" key="1">
    <source>
        <dbReference type="EMBL" id="KAF1771734.1"/>
    </source>
</evidence>